<evidence type="ECO:0000313" key="3">
    <source>
        <dbReference type="Proteomes" id="UP001595773"/>
    </source>
</evidence>
<dbReference type="Proteomes" id="UP001595773">
    <property type="component" value="Unassembled WGS sequence"/>
</dbReference>
<reference evidence="3" key="1">
    <citation type="journal article" date="2019" name="Int. J. Syst. Evol. Microbiol.">
        <title>The Global Catalogue of Microorganisms (GCM) 10K type strain sequencing project: providing services to taxonomists for standard genome sequencing and annotation.</title>
        <authorList>
            <consortium name="The Broad Institute Genomics Platform"/>
            <consortium name="The Broad Institute Genome Sequencing Center for Infectious Disease"/>
            <person name="Wu L."/>
            <person name="Ma J."/>
        </authorList>
    </citation>
    <scope>NUCLEOTIDE SEQUENCE [LARGE SCALE GENOMIC DNA]</scope>
    <source>
        <strain evidence="3">CGMCC 1.10698</strain>
    </source>
</reference>
<evidence type="ECO:0000313" key="2">
    <source>
        <dbReference type="EMBL" id="MFC4266348.1"/>
    </source>
</evidence>
<feature type="transmembrane region" description="Helical" evidence="1">
    <location>
        <begin position="165"/>
        <end position="187"/>
    </location>
</feature>
<feature type="transmembrane region" description="Helical" evidence="1">
    <location>
        <begin position="36"/>
        <end position="58"/>
    </location>
</feature>
<accession>A0ABV8R314</accession>
<keyword evidence="1" id="KW-0472">Membrane</keyword>
<name>A0ABV8R314_9MICC</name>
<dbReference type="EMBL" id="JBHSCQ010000020">
    <property type="protein sequence ID" value="MFC4266348.1"/>
    <property type="molecule type" value="Genomic_DNA"/>
</dbReference>
<feature type="transmembrane region" description="Helical" evidence="1">
    <location>
        <begin position="12"/>
        <end position="30"/>
    </location>
</feature>
<feature type="transmembrane region" description="Helical" evidence="1">
    <location>
        <begin position="65"/>
        <end position="87"/>
    </location>
</feature>
<proteinExistence type="predicted"/>
<gene>
    <name evidence="2" type="ORF">ACFOW9_12120</name>
</gene>
<dbReference type="RefSeq" id="WP_230066709.1">
    <property type="nucleotide sequence ID" value="NZ_BAABLL010000008.1"/>
</dbReference>
<feature type="transmembrane region" description="Helical" evidence="1">
    <location>
        <begin position="99"/>
        <end position="121"/>
    </location>
</feature>
<comment type="caution">
    <text evidence="2">The sequence shown here is derived from an EMBL/GenBank/DDBJ whole genome shotgun (WGS) entry which is preliminary data.</text>
</comment>
<feature type="transmembrane region" description="Helical" evidence="1">
    <location>
        <begin position="193"/>
        <end position="216"/>
    </location>
</feature>
<organism evidence="2 3">
    <name type="scientific">Arthrobacter cryoconiti</name>
    <dbReference type="NCBI Taxonomy" id="748907"/>
    <lineage>
        <taxon>Bacteria</taxon>
        <taxon>Bacillati</taxon>
        <taxon>Actinomycetota</taxon>
        <taxon>Actinomycetes</taxon>
        <taxon>Micrococcales</taxon>
        <taxon>Micrococcaceae</taxon>
        <taxon>Arthrobacter</taxon>
    </lineage>
</organism>
<protein>
    <recommendedName>
        <fullName evidence="4">DUF304 domain-containing protein</fullName>
    </recommendedName>
</protein>
<sequence>MPAPLWRRLLRQPLLWAALCVGLALPWYFTENALELPPFLLTLVGGWLCGFAFVNFTFAMKNVKYGLLVHLVGAAIFGLILRLGTLVSGSMRAHLPQPVLALSYLVILGSIPAAGWVWLGLLSRVTSARWFVPRKEKPVRIAPAWEFRTTHRFIRFSAIRMPLRTLGWIIAAVVVVLGSVTTITLIATDLIRYISSGTLFVFLFGTAIALPAYFILTTLLKRKTVTCTVEFAPDHMQIDAGTEIIRLGLADLDRFLWRCESDYARLEVRGGGHDISLITGIARVPSTVLPELPKLPGEIARRLAAAGLVQQRTRRVGVTVFTRLSVCKH</sequence>
<evidence type="ECO:0000256" key="1">
    <source>
        <dbReference type="SAM" id="Phobius"/>
    </source>
</evidence>
<keyword evidence="1" id="KW-1133">Transmembrane helix</keyword>
<keyword evidence="3" id="KW-1185">Reference proteome</keyword>
<keyword evidence="1" id="KW-0812">Transmembrane</keyword>
<evidence type="ECO:0008006" key="4">
    <source>
        <dbReference type="Google" id="ProtNLM"/>
    </source>
</evidence>